<dbReference type="PIRSF" id="PIRSF500136">
    <property type="entry name" value="UDP_ManNAc_DH"/>
    <property type="match status" value="1"/>
</dbReference>
<dbReference type="InterPro" id="IPR014027">
    <property type="entry name" value="UDP-Glc/GDP-Man_DH_C"/>
</dbReference>
<sequence>MVRPDPIEQLSATAVSARRVAVVGCGYVGLPVVMLAVAAGHRVVAFDTDPYRVLRLENGDPYVPDVTGQELRAALGTGRLIPTADPDALEGFDVALIAVPTPSDGDRPDLRCVETASKTVAAYLRPGATVVLESTTYPGTTETVVVPILETSGFTVGTDIHVGYAPERINPGDPFAELVSVPKIVAGIDDESREAIAEFWRGLVDEVVLAPDIRTAELAKLIENTFRLVNISLVNELARHAPALGASIWDALRLAATKPYGYMEFHPSVGAGGHCLPVDTRYLAWSIREASGAPARLVETASRINDAMPTYVAGRIVSGLRRREHALDRARIVVVGVTYKADVPDLRESSALKVVDELRRFSAEVIVVEPSVSGIPTMLQELTVEMVARASVVAVLVAHRALDYDLIRSASYVFDACCALPPASNIERL</sequence>
<dbReference type="SMART" id="SM00984">
    <property type="entry name" value="UDPG_MGDP_dh_C"/>
    <property type="match status" value="1"/>
</dbReference>
<dbReference type="NCBIfam" id="TIGR03026">
    <property type="entry name" value="NDP-sugDHase"/>
    <property type="match status" value="1"/>
</dbReference>
<keyword evidence="1" id="KW-0560">Oxidoreductase</keyword>
<dbReference type="SUPFAM" id="SSF48179">
    <property type="entry name" value="6-phosphogluconate dehydrogenase C-terminal domain-like"/>
    <property type="match status" value="1"/>
</dbReference>
<gene>
    <name evidence="5" type="ORF">IU470_24430</name>
</gene>
<evidence type="ECO:0000256" key="1">
    <source>
        <dbReference type="ARBA" id="ARBA00023002"/>
    </source>
</evidence>
<dbReference type="Gene3D" id="3.40.50.720">
    <property type="entry name" value="NAD(P)-binding Rossmann-like Domain"/>
    <property type="match status" value="2"/>
</dbReference>
<organism evidence="5 6">
    <name type="scientific">Nocardia abscessus</name>
    <dbReference type="NCBI Taxonomy" id="120957"/>
    <lineage>
        <taxon>Bacteria</taxon>
        <taxon>Bacillati</taxon>
        <taxon>Actinomycetota</taxon>
        <taxon>Actinomycetes</taxon>
        <taxon>Mycobacteriales</taxon>
        <taxon>Nocardiaceae</taxon>
        <taxon>Nocardia</taxon>
    </lineage>
</organism>
<evidence type="ECO:0000256" key="2">
    <source>
        <dbReference type="ARBA" id="ARBA00023027"/>
    </source>
</evidence>
<dbReference type="InterPro" id="IPR036291">
    <property type="entry name" value="NAD(P)-bd_dom_sf"/>
</dbReference>
<dbReference type="PIRSF" id="PIRSF000124">
    <property type="entry name" value="UDPglc_GDPman_dh"/>
    <property type="match status" value="1"/>
</dbReference>
<keyword evidence="2" id="KW-0520">NAD</keyword>
<dbReference type="Pfam" id="PF00984">
    <property type="entry name" value="UDPG_MGDP_dh"/>
    <property type="match status" value="1"/>
</dbReference>
<dbReference type="PANTHER" id="PTHR43491">
    <property type="entry name" value="UDP-N-ACETYL-D-MANNOSAMINE DEHYDROGENASE"/>
    <property type="match status" value="1"/>
</dbReference>
<comment type="similarity">
    <text evidence="3">Belongs to the UDP-glucose/GDP-mannose dehydrogenase family.</text>
</comment>
<name>A0ABS0CFG9_9NOCA</name>
<evidence type="ECO:0000256" key="3">
    <source>
        <dbReference type="PIRNR" id="PIRNR000124"/>
    </source>
</evidence>
<comment type="caution">
    <text evidence="5">The sequence shown here is derived from an EMBL/GenBank/DDBJ whole genome shotgun (WGS) entry which is preliminary data.</text>
</comment>
<accession>A0ABS0CFG9</accession>
<dbReference type="Proteomes" id="UP000807309">
    <property type="component" value="Unassembled WGS sequence"/>
</dbReference>
<dbReference type="InterPro" id="IPR036220">
    <property type="entry name" value="UDP-Glc/GDP-Man_DH_C_sf"/>
</dbReference>
<reference evidence="5 6" key="1">
    <citation type="submission" date="2020-10" db="EMBL/GenBank/DDBJ databases">
        <title>Identification of Nocardia species via Next-generation sequencing and recognition of intraspecies genetic diversity.</title>
        <authorList>
            <person name="Li P."/>
            <person name="Li P."/>
            <person name="Lu B."/>
        </authorList>
    </citation>
    <scope>NUCLEOTIDE SEQUENCE [LARGE SCALE GENOMIC DNA]</scope>
    <source>
        <strain evidence="5 6">N-11</strain>
    </source>
</reference>
<dbReference type="RefSeq" id="WP_195035147.1">
    <property type="nucleotide sequence ID" value="NZ_JADLRE010000020.1"/>
</dbReference>
<dbReference type="EMBL" id="JADLRE010000020">
    <property type="protein sequence ID" value="MBF6228242.1"/>
    <property type="molecule type" value="Genomic_DNA"/>
</dbReference>
<keyword evidence="6" id="KW-1185">Reference proteome</keyword>
<feature type="domain" description="UDP-glucose/GDP-mannose dehydrogenase C-terminal" evidence="4">
    <location>
        <begin position="333"/>
        <end position="422"/>
    </location>
</feature>
<dbReference type="PANTHER" id="PTHR43491:SF1">
    <property type="entry name" value="UDP-N-ACETYL-D-MANNOSAMINE DEHYDROGENASE"/>
    <property type="match status" value="1"/>
</dbReference>
<dbReference type="InterPro" id="IPR014026">
    <property type="entry name" value="UDP-Glc/GDP-Man_DH_dimer"/>
</dbReference>
<dbReference type="SUPFAM" id="SSF52413">
    <property type="entry name" value="UDP-glucose/GDP-mannose dehydrogenase C-terminal domain"/>
    <property type="match status" value="1"/>
</dbReference>
<dbReference type="Pfam" id="PF03720">
    <property type="entry name" value="UDPG_MGDP_dh_C"/>
    <property type="match status" value="1"/>
</dbReference>
<dbReference type="SUPFAM" id="SSF51735">
    <property type="entry name" value="NAD(P)-binding Rossmann-fold domains"/>
    <property type="match status" value="1"/>
</dbReference>
<evidence type="ECO:0000313" key="6">
    <source>
        <dbReference type="Proteomes" id="UP000807309"/>
    </source>
</evidence>
<dbReference type="InterPro" id="IPR001732">
    <property type="entry name" value="UDP-Glc/GDP-Man_DH_N"/>
</dbReference>
<evidence type="ECO:0000259" key="4">
    <source>
        <dbReference type="SMART" id="SM00984"/>
    </source>
</evidence>
<evidence type="ECO:0000313" key="5">
    <source>
        <dbReference type="EMBL" id="MBF6228242.1"/>
    </source>
</evidence>
<proteinExistence type="inferred from homology"/>
<dbReference type="Pfam" id="PF03721">
    <property type="entry name" value="UDPG_MGDP_dh_N"/>
    <property type="match status" value="1"/>
</dbReference>
<dbReference type="InterPro" id="IPR008927">
    <property type="entry name" value="6-PGluconate_DH-like_C_sf"/>
</dbReference>
<protein>
    <submittedName>
        <fullName evidence="5">Nucleotide sugar dehydrogenase</fullName>
    </submittedName>
</protein>
<dbReference type="InterPro" id="IPR028359">
    <property type="entry name" value="UDP_ManNAc/GlcNAc_DH"/>
</dbReference>
<dbReference type="InterPro" id="IPR017476">
    <property type="entry name" value="UDP-Glc/GDP-Man"/>
</dbReference>